<proteinExistence type="predicted"/>
<name>A0A413RJV7_9CELL</name>
<sequence>MGLPGGFVESSRAATAGGSLPAVDPDPIVLPADAYEASPGRVVPTFPVRATLTQVAGLLEGLDLSSLSTAELVEVAAGWAQAAAMVAARQAE</sequence>
<evidence type="ECO:0000313" key="2">
    <source>
        <dbReference type="EMBL" id="RHA39007.1"/>
    </source>
</evidence>
<dbReference type="Proteomes" id="UP000283374">
    <property type="component" value="Unassembled WGS sequence"/>
</dbReference>
<evidence type="ECO:0000313" key="3">
    <source>
        <dbReference type="Proteomes" id="UP000283374"/>
    </source>
</evidence>
<dbReference type="RefSeq" id="WP_147356266.1">
    <property type="nucleotide sequence ID" value="NZ_QWKP01000208.1"/>
</dbReference>
<accession>A0A413RJV7</accession>
<gene>
    <name evidence="2" type="ORF">D1825_12720</name>
</gene>
<dbReference type="AlphaFoldDB" id="A0A413RJV7"/>
<feature type="non-terminal residue" evidence="2">
    <location>
        <position position="92"/>
    </location>
</feature>
<evidence type="ECO:0000256" key="1">
    <source>
        <dbReference type="SAM" id="MobiDB-lite"/>
    </source>
</evidence>
<dbReference type="OrthoDB" id="4831284at2"/>
<keyword evidence="3" id="KW-1185">Reference proteome</keyword>
<comment type="caution">
    <text evidence="2">The sequence shown here is derived from an EMBL/GenBank/DDBJ whole genome shotgun (WGS) entry which is preliminary data.</text>
</comment>
<feature type="region of interest" description="Disordered" evidence="1">
    <location>
        <begin position="1"/>
        <end position="22"/>
    </location>
</feature>
<dbReference type="EMBL" id="QWKP01000208">
    <property type="protein sequence ID" value="RHA39007.1"/>
    <property type="molecule type" value="Genomic_DNA"/>
</dbReference>
<reference evidence="2 3" key="1">
    <citation type="submission" date="2018-08" db="EMBL/GenBank/DDBJ databases">
        <title>Cellulomonas rhizosphaerae sp. nov., a novel actinomycete isolated from soil.</title>
        <authorList>
            <person name="Tian Y."/>
        </authorList>
    </citation>
    <scope>NUCLEOTIDE SEQUENCE [LARGE SCALE GENOMIC DNA]</scope>
    <source>
        <strain evidence="2 3">NEAU-TCZ24</strain>
    </source>
</reference>
<organism evidence="2 3">
    <name type="scientific">Cellulomonas rhizosphaerae</name>
    <dbReference type="NCBI Taxonomy" id="2293719"/>
    <lineage>
        <taxon>Bacteria</taxon>
        <taxon>Bacillati</taxon>
        <taxon>Actinomycetota</taxon>
        <taxon>Actinomycetes</taxon>
        <taxon>Micrococcales</taxon>
        <taxon>Cellulomonadaceae</taxon>
        <taxon>Cellulomonas</taxon>
    </lineage>
</organism>
<protein>
    <submittedName>
        <fullName evidence="2">Uncharacterized protein</fullName>
    </submittedName>
</protein>